<evidence type="ECO:0000256" key="5">
    <source>
        <dbReference type="ARBA" id="ARBA00022824"/>
    </source>
</evidence>
<comment type="caution">
    <text evidence="12">The sequence shown here is derived from an EMBL/GenBank/DDBJ whole genome shotgun (WGS) entry which is preliminary data.</text>
</comment>
<dbReference type="AlphaFoldDB" id="A0A811RVR3"/>
<keyword evidence="13" id="KW-1185">Reference proteome</keyword>
<protein>
    <recommendedName>
        <fullName evidence="3">aldehyde oxygenase (deformylating)</fullName>
        <ecNumber evidence="3">4.1.99.5</ecNumber>
    </recommendedName>
</protein>
<dbReference type="EMBL" id="CAJGYO010000017">
    <property type="protein sequence ID" value="CAD6333013.1"/>
    <property type="molecule type" value="Genomic_DNA"/>
</dbReference>
<dbReference type="InterPro" id="IPR006694">
    <property type="entry name" value="Fatty_acid_hydroxylase"/>
</dbReference>
<feature type="domain" description="Fatty acid hydroxylase" evidence="11">
    <location>
        <begin position="7"/>
        <end position="124"/>
    </location>
</feature>
<evidence type="ECO:0000256" key="10">
    <source>
        <dbReference type="ARBA" id="ARBA00047909"/>
    </source>
</evidence>
<evidence type="ECO:0000256" key="6">
    <source>
        <dbReference type="ARBA" id="ARBA00022857"/>
    </source>
</evidence>
<keyword evidence="4" id="KW-0812">Transmembrane</keyword>
<gene>
    <name evidence="12" type="ORF">NCGR_LOCUS57111</name>
</gene>
<dbReference type="InterPro" id="IPR050307">
    <property type="entry name" value="Sterol_Desaturase_Related"/>
</dbReference>
<evidence type="ECO:0000313" key="13">
    <source>
        <dbReference type="Proteomes" id="UP000604825"/>
    </source>
</evidence>
<dbReference type="GO" id="GO:0008610">
    <property type="term" value="P:lipid biosynthetic process"/>
    <property type="evidence" value="ECO:0007669"/>
    <property type="project" value="InterPro"/>
</dbReference>
<evidence type="ECO:0000256" key="1">
    <source>
        <dbReference type="ARBA" id="ARBA00004477"/>
    </source>
</evidence>
<dbReference type="GO" id="GO:0005789">
    <property type="term" value="C:endoplasmic reticulum membrane"/>
    <property type="evidence" value="ECO:0007669"/>
    <property type="project" value="UniProtKB-SubCell"/>
</dbReference>
<evidence type="ECO:0000256" key="9">
    <source>
        <dbReference type="ARBA" id="ARBA00023239"/>
    </source>
</evidence>
<comment type="catalytic activity">
    <reaction evidence="10">
        <text>a long-chain fatty aldehyde + 2 NADPH + O2 + H(+) = a long-chain alkane + formate + 2 NADP(+) + H2O</text>
        <dbReference type="Rhea" id="RHEA:21440"/>
        <dbReference type="ChEBI" id="CHEBI:15377"/>
        <dbReference type="ChEBI" id="CHEBI:15378"/>
        <dbReference type="ChEBI" id="CHEBI:15379"/>
        <dbReference type="ChEBI" id="CHEBI:15740"/>
        <dbReference type="ChEBI" id="CHEBI:17176"/>
        <dbReference type="ChEBI" id="CHEBI:57783"/>
        <dbReference type="ChEBI" id="CHEBI:58349"/>
        <dbReference type="ChEBI" id="CHEBI:83563"/>
        <dbReference type="EC" id="4.1.99.5"/>
    </reaction>
</comment>
<evidence type="ECO:0000256" key="3">
    <source>
        <dbReference type="ARBA" id="ARBA00013146"/>
    </source>
</evidence>
<dbReference type="OrthoDB" id="408954at2759"/>
<evidence type="ECO:0000313" key="12">
    <source>
        <dbReference type="EMBL" id="CAD6333013.1"/>
    </source>
</evidence>
<keyword evidence="7" id="KW-1133">Transmembrane helix</keyword>
<dbReference type="GO" id="GO:0016491">
    <property type="term" value="F:oxidoreductase activity"/>
    <property type="evidence" value="ECO:0007669"/>
    <property type="project" value="InterPro"/>
</dbReference>
<keyword evidence="6" id="KW-0521">NADP</keyword>
<evidence type="ECO:0000259" key="11">
    <source>
        <dbReference type="Pfam" id="PF04116"/>
    </source>
</evidence>
<name>A0A811RVR3_9POAL</name>
<evidence type="ECO:0000256" key="4">
    <source>
        <dbReference type="ARBA" id="ARBA00022692"/>
    </source>
</evidence>
<evidence type="ECO:0000256" key="2">
    <source>
        <dbReference type="ARBA" id="ARBA00009324"/>
    </source>
</evidence>
<keyword evidence="9" id="KW-0456">Lyase</keyword>
<dbReference type="PANTHER" id="PTHR11863">
    <property type="entry name" value="STEROL DESATURASE"/>
    <property type="match status" value="1"/>
</dbReference>
<keyword evidence="8" id="KW-0472">Membrane</keyword>
<evidence type="ECO:0000256" key="8">
    <source>
        <dbReference type="ARBA" id="ARBA00023136"/>
    </source>
</evidence>
<dbReference type="GO" id="GO:0071771">
    <property type="term" value="F:aldehyde oxygenase (deformylating) activity"/>
    <property type="evidence" value="ECO:0007669"/>
    <property type="project" value="UniProtKB-EC"/>
</dbReference>
<reference evidence="12" key="1">
    <citation type="submission" date="2020-10" db="EMBL/GenBank/DDBJ databases">
        <authorList>
            <person name="Han B."/>
            <person name="Lu T."/>
            <person name="Zhao Q."/>
            <person name="Huang X."/>
            <person name="Zhao Y."/>
        </authorList>
    </citation>
    <scope>NUCLEOTIDE SEQUENCE</scope>
</reference>
<comment type="similarity">
    <text evidence="2">Belongs to the sterol desaturase family.</text>
</comment>
<dbReference type="Proteomes" id="UP000604825">
    <property type="component" value="Unassembled WGS sequence"/>
</dbReference>
<dbReference type="GO" id="GO:0005506">
    <property type="term" value="F:iron ion binding"/>
    <property type="evidence" value="ECO:0007669"/>
    <property type="project" value="InterPro"/>
</dbReference>
<proteinExistence type="inferred from homology"/>
<sequence length="137" mass="15871">MAPSPTHANRFLYRNLHSWHHRLVVPYSFGALYGHPLESFITDTIGGTAAFLVSGMSPRASIFFFSLYSVKVIDNHCGLSLLPSWDRLSFWNNTAYHDVHHQLRGGKYNYSKLFFVVWHKIFGTYMPFLIEDREGML</sequence>
<accession>A0A811RVR3</accession>
<comment type="subcellular location">
    <subcellularLocation>
        <location evidence="1">Endoplasmic reticulum membrane</location>
        <topology evidence="1">Multi-pass membrane protein</topology>
    </subcellularLocation>
</comment>
<organism evidence="12 13">
    <name type="scientific">Miscanthus lutarioriparius</name>
    <dbReference type="NCBI Taxonomy" id="422564"/>
    <lineage>
        <taxon>Eukaryota</taxon>
        <taxon>Viridiplantae</taxon>
        <taxon>Streptophyta</taxon>
        <taxon>Embryophyta</taxon>
        <taxon>Tracheophyta</taxon>
        <taxon>Spermatophyta</taxon>
        <taxon>Magnoliopsida</taxon>
        <taxon>Liliopsida</taxon>
        <taxon>Poales</taxon>
        <taxon>Poaceae</taxon>
        <taxon>PACMAD clade</taxon>
        <taxon>Panicoideae</taxon>
        <taxon>Andropogonodae</taxon>
        <taxon>Andropogoneae</taxon>
        <taxon>Saccharinae</taxon>
        <taxon>Miscanthus</taxon>
    </lineage>
</organism>
<evidence type="ECO:0000256" key="7">
    <source>
        <dbReference type="ARBA" id="ARBA00022989"/>
    </source>
</evidence>
<dbReference type="EC" id="4.1.99.5" evidence="3"/>
<keyword evidence="5" id="KW-0256">Endoplasmic reticulum</keyword>
<dbReference type="Pfam" id="PF04116">
    <property type="entry name" value="FA_hydroxylase"/>
    <property type="match status" value="1"/>
</dbReference>